<dbReference type="AlphaFoldDB" id="A0A0F4GNH2"/>
<evidence type="ECO:0000313" key="2">
    <source>
        <dbReference type="EMBL" id="KJX97755.1"/>
    </source>
</evidence>
<sequence>MHLAALDLNIVRRAERTGGPEDFQRVAQAINDRLAPDKRTLNKRALGDNLGYVPLQSRAVLPNVDSVLPHESERAKKRTPASKASRKDTTRGLETDTVQLGPVDVCPVNDDNPPNPMDRTVAKHKPPVDLSIASPGASGTPFQKLAHAISRKLAFDKSAL</sequence>
<protein>
    <submittedName>
        <fullName evidence="2">Uncharacterized protein</fullName>
    </submittedName>
</protein>
<feature type="region of interest" description="Disordered" evidence="1">
    <location>
        <begin position="64"/>
        <end position="112"/>
    </location>
</feature>
<dbReference type="EMBL" id="LAFY01000456">
    <property type="protein sequence ID" value="KJX97755.1"/>
    <property type="molecule type" value="Genomic_DNA"/>
</dbReference>
<reference evidence="2 3" key="1">
    <citation type="submission" date="2015-03" db="EMBL/GenBank/DDBJ databases">
        <title>RNA-seq based gene annotation and comparative genomics of four Zymoseptoria species reveal species-specific pathogenicity related genes and transposable element activity.</title>
        <authorList>
            <person name="Grandaubert J."/>
            <person name="Bhattacharyya A."/>
            <person name="Stukenbrock E.H."/>
        </authorList>
    </citation>
    <scope>NUCLEOTIDE SEQUENCE [LARGE SCALE GENOMIC DNA]</scope>
    <source>
        <strain evidence="2 3">Zb18110</strain>
    </source>
</reference>
<evidence type="ECO:0000256" key="1">
    <source>
        <dbReference type="SAM" id="MobiDB-lite"/>
    </source>
</evidence>
<comment type="caution">
    <text evidence="2">The sequence shown here is derived from an EMBL/GenBank/DDBJ whole genome shotgun (WGS) entry which is preliminary data.</text>
</comment>
<organism evidence="2 3">
    <name type="scientific">Zymoseptoria brevis</name>
    <dbReference type="NCBI Taxonomy" id="1047168"/>
    <lineage>
        <taxon>Eukaryota</taxon>
        <taxon>Fungi</taxon>
        <taxon>Dikarya</taxon>
        <taxon>Ascomycota</taxon>
        <taxon>Pezizomycotina</taxon>
        <taxon>Dothideomycetes</taxon>
        <taxon>Dothideomycetidae</taxon>
        <taxon>Mycosphaerellales</taxon>
        <taxon>Mycosphaerellaceae</taxon>
        <taxon>Zymoseptoria</taxon>
    </lineage>
</organism>
<keyword evidence="3" id="KW-1185">Reference proteome</keyword>
<evidence type="ECO:0000313" key="3">
    <source>
        <dbReference type="Proteomes" id="UP000033647"/>
    </source>
</evidence>
<feature type="compositionally biased region" description="Basic and acidic residues" evidence="1">
    <location>
        <begin position="85"/>
        <end position="94"/>
    </location>
</feature>
<dbReference type="Proteomes" id="UP000033647">
    <property type="component" value="Unassembled WGS sequence"/>
</dbReference>
<name>A0A0F4GNH2_9PEZI</name>
<proteinExistence type="predicted"/>
<accession>A0A0F4GNH2</accession>
<feature type="compositionally biased region" description="Low complexity" evidence="1">
    <location>
        <begin position="102"/>
        <end position="112"/>
    </location>
</feature>
<gene>
    <name evidence="2" type="ORF">TI39_contig464g00005</name>
</gene>